<protein>
    <submittedName>
        <fullName evidence="2">Uncharacterized protein</fullName>
    </submittedName>
</protein>
<dbReference type="KEGG" id="sgn:SGRA_2933"/>
<name>H6LAR8_SAPGL</name>
<accession>H6LAR8</accession>
<reference evidence="2 3" key="1">
    <citation type="journal article" date="2012" name="Stand. Genomic Sci.">
        <title>Complete genome sequencing and analysis of Saprospira grandis str. Lewin, a predatory marine bacterium.</title>
        <authorList>
            <person name="Saw J.H."/>
            <person name="Yuryev A."/>
            <person name="Kanbe M."/>
            <person name="Hou S."/>
            <person name="Young A.G."/>
            <person name="Aizawa S."/>
            <person name="Alam M."/>
        </authorList>
    </citation>
    <scope>NUCLEOTIDE SEQUENCE [LARGE SCALE GENOMIC DNA]</scope>
    <source>
        <strain evidence="2 3">Lewin</strain>
    </source>
</reference>
<keyword evidence="1" id="KW-0472">Membrane</keyword>
<dbReference type="Proteomes" id="UP000007519">
    <property type="component" value="Chromosome"/>
</dbReference>
<evidence type="ECO:0000256" key="1">
    <source>
        <dbReference type="SAM" id="Phobius"/>
    </source>
</evidence>
<dbReference type="STRING" id="984262.SGRA_2933"/>
<dbReference type="EMBL" id="CP002831">
    <property type="protein sequence ID" value="AFC25661.1"/>
    <property type="molecule type" value="Genomic_DNA"/>
</dbReference>
<keyword evidence="1" id="KW-1133">Transmembrane helix</keyword>
<keyword evidence="1" id="KW-0812">Transmembrane</keyword>
<evidence type="ECO:0000313" key="3">
    <source>
        <dbReference type="Proteomes" id="UP000007519"/>
    </source>
</evidence>
<dbReference type="AlphaFoldDB" id="H6LAR8"/>
<organism evidence="2 3">
    <name type="scientific">Saprospira grandis (strain Lewin)</name>
    <dbReference type="NCBI Taxonomy" id="984262"/>
    <lineage>
        <taxon>Bacteria</taxon>
        <taxon>Pseudomonadati</taxon>
        <taxon>Bacteroidota</taxon>
        <taxon>Saprospiria</taxon>
        <taxon>Saprospirales</taxon>
        <taxon>Saprospiraceae</taxon>
        <taxon>Saprospira</taxon>
    </lineage>
</organism>
<keyword evidence="3" id="KW-1185">Reference proteome</keyword>
<dbReference type="HOGENOM" id="CLU_3358401_0_0_10"/>
<gene>
    <name evidence="2" type="ordered locus">SGRA_2933</name>
</gene>
<evidence type="ECO:0000313" key="2">
    <source>
        <dbReference type="EMBL" id="AFC25661.1"/>
    </source>
</evidence>
<sequence length="36" mass="4212">MDLAAISQDKILLNFCPFFSWPTHFFFALFVMEING</sequence>
<feature type="transmembrane region" description="Helical" evidence="1">
    <location>
        <begin position="12"/>
        <end position="32"/>
    </location>
</feature>
<proteinExistence type="predicted"/>